<evidence type="ECO:0000256" key="2">
    <source>
        <dbReference type="ARBA" id="ARBA00093455"/>
    </source>
</evidence>
<dbReference type="GO" id="GO:1902306">
    <property type="term" value="P:negative regulation of sodium ion transmembrane transport"/>
    <property type="evidence" value="ECO:0007669"/>
    <property type="project" value="TreeGrafter"/>
</dbReference>
<dbReference type="GO" id="GO:0032434">
    <property type="term" value="P:regulation of proteasomal ubiquitin-dependent protein catabolic process"/>
    <property type="evidence" value="ECO:0007669"/>
    <property type="project" value="TreeGrafter"/>
</dbReference>
<evidence type="ECO:0000256" key="1">
    <source>
        <dbReference type="ARBA" id="ARBA00016551"/>
    </source>
</evidence>
<dbReference type="GO" id="GO:0005768">
    <property type="term" value="C:endosome"/>
    <property type="evidence" value="ECO:0007669"/>
    <property type="project" value="TreeGrafter"/>
</dbReference>
<sequence>MTVMADAESAKSLSGLLNGIAQSRYYGNKDITEELLKRELYPDLSQDEFKALLEKMVGLVKSIVSADMDLNQIEAFLTAQSKKQGGITAEQAAVLAKFWKNHKKKIRESMISQIKWENTLKGMKWRIDLKSQSRNADQVNTPVAIVEMEIGKNGKESEFLCLEFNETRINQMLKRLSEVEESITELTQNS</sequence>
<dbReference type="EMBL" id="OW240913">
    <property type="protein sequence ID" value="CAH2253672.1"/>
    <property type="molecule type" value="Genomic_DNA"/>
</dbReference>
<accession>A0AAD1RJ23</accession>
<evidence type="ECO:0000313" key="6">
    <source>
        <dbReference type="Proteomes" id="UP001295444"/>
    </source>
</evidence>
<organism evidence="5 6">
    <name type="scientific">Pelobates cultripes</name>
    <name type="common">Western spadefoot toad</name>
    <dbReference type="NCBI Taxonomy" id="61616"/>
    <lineage>
        <taxon>Eukaryota</taxon>
        <taxon>Metazoa</taxon>
        <taxon>Chordata</taxon>
        <taxon>Craniata</taxon>
        <taxon>Vertebrata</taxon>
        <taxon>Euteleostomi</taxon>
        <taxon>Amphibia</taxon>
        <taxon>Batrachia</taxon>
        <taxon>Anura</taxon>
        <taxon>Pelobatoidea</taxon>
        <taxon>Pelobatidae</taxon>
        <taxon>Pelobates</taxon>
    </lineage>
</organism>
<dbReference type="PANTHER" id="PTHR21199">
    <property type="entry name" value="COMM DOMAIN-CONTAINING PROTEIN 1"/>
    <property type="match status" value="1"/>
</dbReference>
<dbReference type="PANTHER" id="PTHR21199:SF1">
    <property type="entry name" value="COMM DOMAIN-CONTAINING PROTEIN 1"/>
    <property type="match status" value="1"/>
</dbReference>
<dbReference type="GO" id="GO:2000009">
    <property type="term" value="P:negative regulation of protein localization to cell surface"/>
    <property type="evidence" value="ECO:0007669"/>
    <property type="project" value="TreeGrafter"/>
</dbReference>
<dbReference type="AlphaFoldDB" id="A0AAD1RJ23"/>
<evidence type="ECO:0000313" key="5">
    <source>
        <dbReference type="EMBL" id="CAH2253672.1"/>
    </source>
</evidence>
<dbReference type="InterPro" id="IPR033776">
    <property type="entry name" value="COMMD1_N"/>
</dbReference>
<dbReference type="CDD" id="cd04749">
    <property type="entry name" value="Commd1_MURR1"/>
    <property type="match status" value="1"/>
</dbReference>
<evidence type="ECO:0000259" key="4">
    <source>
        <dbReference type="PROSITE" id="PS51269"/>
    </source>
</evidence>
<dbReference type="InterPro" id="IPR037351">
    <property type="entry name" value="Murr1"/>
</dbReference>
<evidence type="ECO:0000256" key="3">
    <source>
        <dbReference type="SAM" id="Coils"/>
    </source>
</evidence>
<dbReference type="InterPro" id="IPR017920">
    <property type="entry name" value="COMM"/>
</dbReference>
<name>A0AAD1RJ23_PELCU</name>
<dbReference type="Pfam" id="PF07258">
    <property type="entry name" value="COMM_domain"/>
    <property type="match status" value="1"/>
</dbReference>
<comment type="similarity">
    <text evidence="2">Belongs to the COMM domain-containing protein 1 family.</text>
</comment>
<dbReference type="Proteomes" id="UP001295444">
    <property type="component" value="Chromosome 02"/>
</dbReference>
<proteinExistence type="inferred from homology"/>
<dbReference type="Pfam" id="PF17221">
    <property type="entry name" value="COMMD1_N"/>
    <property type="match status" value="1"/>
</dbReference>
<feature type="domain" description="COMM" evidence="4">
    <location>
        <begin position="119"/>
        <end position="187"/>
    </location>
</feature>
<keyword evidence="3" id="KW-0175">Coiled coil</keyword>
<dbReference type="GO" id="GO:0031398">
    <property type="term" value="P:positive regulation of protein ubiquitination"/>
    <property type="evidence" value="ECO:0007669"/>
    <property type="project" value="TreeGrafter"/>
</dbReference>
<reference evidence="5" key="1">
    <citation type="submission" date="2022-03" db="EMBL/GenBank/DDBJ databases">
        <authorList>
            <person name="Alioto T."/>
            <person name="Alioto T."/>
            <person name="Gomez Garrido J."/>
        </authorList>
    </citation>
    <scope>NUCLEOTIDE SEQUENCE</scope>
</reference>
<feature type="coiled-coil region" evidence="3">
    <location>
        <begin position="162"/>
        <end position="189"/>
    </location>
</feature>
<gene>
    <name evidence="5" type="ORF">PECUL_23A038078</name>
</gene>
<dbReference type="PROSITE" id="PS51269">
    <property type="entry name" value="COMM"/>
    <property type="match status" value="1"/>
</dbReference>
<keyword evidence="6" id="KW-1185">Reference proteome</keyword>
<protein>
    <recommendedName>
        <fullName evidence="1">COMM domain-containing protein 1</fullName>
    </recommendedName>
</protein>
<dbReference type="GO" id="GO:0055070">
    <property type="term" value="P:copper ion homeostasis"/>
    <property type="evidence" value="ECO:0007669"/>
    <property type="project" value="InterPro"/>
</dbReference>